<dbReference type="InterPro" id="IPR015700">
    <property type="entry name" value="RPC1"/>
</dbReference>
<gene>
    <name evidence="8" type="ORF">AYBTSS11_LOCUS31602</name>
</gene>
<evidence type="ECO:0000256" key="7">
    <source>
        <dbReference type="ARBA" id="ARBA00023163"/>
    </source>
</evidence>
<evidence type="ECO:0000313" key="9">
    <source>
        <dbReference type="Proteomes" id="UP001189624"/>
    </source>
</evidence>
<evidence type="ECO:0000256" key="2">
    <source>
        <dbReference type="ARBA" id="ARBA00022478"/>
    </source>
</evidence>
<dbReference type="AlphaFoldDB" id="A0AA86W676"/>
<accession>A0AA86W676</accession>
<reference evidence="8" key="1">
    <citation type="submission" date="2023-10" db="EMBL/GenBank/DDBJ databases">
        <authorList>
            <person name="Domelevo Entfellner J.-B."/>
        </authorList>
    </citation>
    <scope>NUCLEOTIDE SEQUENCE</scope>
</reference>
<dbReference type="EMBL" id="OY731408">
    <property type="protein sequence ID" value="CAJ1979387.1"/>
    <property type="molecule type" value="Genomic_DNA"/>
</dbReference>
<dbReference type="Proteomes" id="UP001189624">
    <property type="component" value="Chromosome 11"/>
</dbReference>
<dbReference type="Gene3D" id="4.10.860.120">
    <property type="entry name" value="RNA polymerase II, clamp domain"/>
    <property type="match status" value="1"/>
</dbReference>
<organism evidence="8 9">
    <name type="scientific">Sphenostylis stenocarpa</name>
    <dbReference type="NCBI Taxonomy" id="92480"/>
    <lineage>
        <taxon>Eukaryota</taxon>
        <taxon>Viridiplantae</taxon>
        <taxon>Streptophyta</taxon>
        <taxon>Embryophyta</taxon>
        <taxon>Tracheophyta</taxon>
        <taxon>Spermatophyta</taxon>
        <taxon>Magnoliopsida</taxon>
        <taxon>eudicotyledons</taxon>
        <taxon>Gunneridae</taxon>
        <taxon>Pentapetalae</taxon>
        <taxon>rosids</taxon>
        <taxon>fabids</taxon>
        <taxon>Fabales</taxon>
        <taxon>Fabaceae</taxon>
        <taxon>Papilionoideae</taxon>
        <taxon>50 kb inversion clade</taxon>
        <taxon>NPAAA clade</taxon>
        <taxon>indigoferoid/millettioid clade</taxon>
        <taxon>Phaseoleae</taxon>
        <taxon>Sphenostylis</taxon>
    </lineage>
</organism>
<keyword evidence="5" id="KW-0479">Metal-binding</keyword>
<dbReference type="GO" id="GO:0003899">
    <property type="term" value="F:DNA-directed RNA polymerase activity"/>
    <property type="evidence" value="ECO:0007669"/>
    <property type="project" value="UniProtKB-EC"/>
</dbReference>
<keyword evidence="6" id="KW-0862">Zinc</keyword>
<keyword evidence="4" id="KW-0548">Nucleotidyltransferase</keyword>
<sequence length="338" mass="38540">MQHGAPDREFGGSIRLLCSSVPSHTLFSAKLEEMNRGRTEGITFTKEPFMEDAGPRKIKNMKFSMLSESEISKLGEVQVWKGSYYDSFKKPIHGGLLDPRMESYVLGYLNLALPVLNVGCLGIIVEILKCICKDAHLNIDANIVKESILQIKKTKLKPEHIKILDIKKLRVVPQDADRSKLHFQLHYLKNLLPTLVVKGIKTADRVVISKEDKTTKAEKFKLLLEGLVHPVLLYDSWSFNPIYIDVWMHIICLFEDCLIGWKIELRGFERALGWCYASGTAHLPDRLDLPELPHGAQSFFALRCMHEMRFPGVQMIFSHQHRAEAQLKGKEALVSTKY</sequence>
<name>A0AA86W676_9FABA</name>
<dbReference type="GO" id="GO:0046872">
    <property type="term" value="F:metal ion binding"/>
    <property type="evidence" value="ECO:0007669"/>
    <property type="project" value="UniProtKB-KW"/>
</dbReference>
<evidence type="ECO:0000256" key="6">
    <source>
        <dbReference type="ARBA" id="ARBA00022833"/>
    </source>
</evidence>
<evidence type="ECO:0000313" key="8">
    <source>
        <dbReference type="EMBL" id="CAJ1979387.1"/>
    </source>
</evidence>
<evidence type="ECO:0000256" key="3">
    <source>
        <dbReference type="ARBA" id="ARBA00022679"/>
    </source>
</evidence>
<keyword evidence="3" id="KW-0808">Transferase</keyword>
<dbReference type="GO" id="GO:0000428">
    <property type="term" value="C:DNA-directed RNA polymerase complex"/>
    <property type="evidence" value="ECO:0007669"/>
    <property type="project" value="UniProtKB-KW"/>
</dbReference>
<evidence type="ECO:0000256" key="5">
    <source>
        <dbReference type="ARBA" id="ARBA00022723"/>
    </source>
</evidence>
<dbReference type="SUPFAM" id="SSF64484">
    <property type="entry name" value="beta and beta-prime subunits of DNA dependent RNA-polymerase"/>
    <property type="match status" value="1"/>
</dbReference>
<keyword evidence="7" id="KW-0804">Transcription</keyword>
<proteinExistence type="predicted"/>
<dbReference type="EC" id="2.7.7.6" evidence="1"/>
<protein>
    <recommendedName>
        <fullName evidence="1">DNA-directed RNA polymerase</fullName>
        <ecNumber evidence="1">2.7.7.6</ecNumber>
    </recommendedName>
</protein>
<keyword evidence="9" id="KW-1185">Reference proteome</keyword>
<dbReference type="Gramene" id="rna-AYBTSS11_LOCUS31602">
    <property type="protein sequence ID" value="CAJ1979387.1"/>
    <property type="gene ID" value="gene-AYBTSS11_LOCUS31602"/>
</dbReference>
<evidence type="ECO:0000256" key="1">
    <source>
        <dbReference type="ARBA" id="ARBA00012418"/>
    </source>
</evidence>
<dbReference type="PANTHER" id="PTHR48446">
    <property type="entry name" value="DNA-DIRECTED RNA POLYMERASE SUBUNIT BETA' N-TERMINAL SECTION"/>
    <property type="match status" value="1"/>
</dbReference>
<dbReference type="PANTHER" id="PTHR48446:SF1">
    <property type="entry name" value="DNA-DIRECTED RNA POLYMERASE SUBUNIT BETA' N-TERMINAL SECTION"/>
    <property type="match status" value="1"/>
</dbReference>
<dbReference type="InterPro" id="IPR044893">
    <property type="entry name" value="RNA_pol_Rpb1_clamp_domain"/>
</dbReference>
<evidence type="ECO:0000256" key="4">
    <source>
        <dbReference type="ARBA" id="ARBA00022695"/>
    </source>
</evidence>
<keyword evidence="2" id="KW-0240">DNA-directed RNA polymerase</keyword>